<dbReference type="InterPro" id="IPR008271">
    <property type="entry name" value="Ser/Thr_kinase_AS"/>
</dbReference>
<dbReference type="GO" id="GO:0004709">
    <property type="term" value="F:MAP kinase kinase kinase activity"/>
    <property type="evidence" value="ECO:0007669"/>
    <property type="project" value="UniProtKB-ARBA"/>
</dbReference>
<feature type="compositionally biased region" description="Polar residues" evidence="10">
    <location>
        <begin position="274"/>
        <end position="299"/>
    </location>
</feature>
<feature type="compositionally biased region" description="Polar residues" evidence="10">
    <location>
        <begin position="1188"/>
        <end position="1206"/>
    </location>
</feature>
<comment type="catalytic activity">
    <reaction evidence="7">
        <text>L-threonyl-[protein] + ATP = O-phospho-L-threonyl-[protein] + ADP + H(+)</text>
        <dbReference type="Rhea" id="RHEA:46608"/>
        <dbReference type="Rhea" id="RHEA-COMP:11060"/>
        <dbReference type="Rhea" id="RHEA-COMP:11605"/>
        <dbReference type="ChEBI" id="CHEBI:15378"/>
        <dbReference type="ChEBI" id="CHEBI:30013"/>
        <dbReference type="ChEBI" id="CHEBI:30616"/>
        <dbReference type="ChEBI" id="CHEBI:61977"/>
        <dbReference type="ChEBI" id="CHEBI:456216"/>
        <dbReference type="EC" id="2.7.11.24"/>
    </reaction>
    <physiologicalReaction direction="left-to-right" evidence="7">
        <dbReference type="Rhea" id="RHEA:46609"/>
    </physiologicalReaction>
</comment>
<dbReference type="EMBL" id="KN847547">
    <property type="protein sequence ID" value="KIW02766.1"/>
    <property type="molecule type" value="Genomic_DNA"/>
</dbReference>
<feature type="compositionally biased region" description="Basic and acidic residues" evidence="10">
    <location>
        <begin position="824"/>
        <end position="837"/>
    </location>
</feature>
<feature type="region of interest" description="Disordered" evidence="10">
    <location>
        <begin position="228"/>
        <end position="300"/>
    </location>
</feature>
<evidence type="ECO:0000256" key="4">
    <source>
        <dbReference type="ARBA" id="ARBA00022741"/>
    </source>
</evidence>
<feature type="compositionally biased region" description="Polar residues" evidence="10">
    <location>
        <begin position="459"/>
        <end position="470"/>
    </location>
</feature>
<evidence type="ECO:0000256" key="7">
    <source>
        <dbReference type="ARBA" id="ARBA00047919"/>
    </source>
</evidence>
<evidence type="ECO:0000256" key="1">
    <source>
        <dbReference type="ARBA" id="ARBA00006529"/>
    </source>
</evidence>
<dbReference type="STRING" id="253628.A0A0D1XKB0"/>
<dbReference type="CDD" id="cd06629">
    <property type="entry name" value="STKc_Bck1_like"/>
    <property type="match status" value="1"/>
</dbReference>
<dbReference type="FunFam" id="1.10.510.10:FF:000182">
    <property type="entry name" value="MAP kinase kinase kinase mkh1"/>
    <property type="match status" value="1"/>
</dbReference>
<feature type="region of interest" description="Disordered" evidence="10">
    <location>
        <begin position="1164"/>
        <end position="1235"/>
    </location>
</feature>
<evidence type="ECO:0000256" key="9">
    <source>
        <dbReference type="PROSITE-ProRule" id="PRU10141"/>
    </source>
</evidence>
<dbReference type="PROSITE" id="PS00107">
    <property type="entry name" value="PROTEIN_KINASE_ATP"/>
    <property type="match status" value="1"/>
</dbReference>
<feature type="binding site" evidence="9">
    <location>
        <position position="1361"/>
    </location>
    <ligand>
        <name>ATP</name>
        <dbReference type="ChEBI" id="CHEBI:30616"/>
    </ligand>
</feature>
<evidence type="ECO:0000256" key="2">
    <source>
        <dbReference type="ARBA" id="ARBA00012411"/>
    </source>
</evidence>
<feature type="region of interest" description="Disordered" evidence="10">
    <location>
        <begin position="950"/>
        <end position="1032"/>
    </location>
</feature>
<feature type="compositionally biased region" description="Polar residues" evidence="10">
    <location>
        <begin position="1087"/>
        <end position="1106"/>
    </location>
</feature>
<dbReference type="RefSeq" id="XP_016212635.1">
    <property type="nucleotide sequence ID" value="XM_016359386.1"/>
</dbReference>
<sequence length="1631" mass="177843">MTAHRRQRSRSAVSHTRIPDGESPTQLGATAGLLAQVGSTLTLGIPGSNPNTPFPYIPPLSTSPRQRAQSYATSPYSNTMHTPYRPGQQLPPPPPPQSVPAGQAGMGFIPPPPPMPRQQQHTMMNLPPPPSNPPSAHPISHPTYWNRQQSYPPVANQNAPAPYNPSAYQNQFQPAQQQSESLTSATYIPGSDGWGPGVGIPPLYPLTRQEHSFDSGYGTLSSTLTSARSDATTVPTPIEDGRWTANASSLYRQPSRSIQVPPPGYTSPGPPTATLANPQHPTQQKTCDTRTPISPSDPANNWPMENVLIWLAQEGFSADWQTAFEELNMEKNQFLDIGRGHGRHGNFGIMHSTIFPKLQQVMGAKYDASVEREEGKRLRRLVRRIVEAGGQGGSYSSHKREVSLTSATEGNLETSPMTAGTDAGSPGYPPSHPSSSSLWAQSQGRRPSEQHGLDEAARNLSQGGRSQWSQDALRGLDGTKHSRSTSREYLSDGRSSPSRSPHIKQATTMPVVSTSQQQGRYYGQGHVRDASAESLSQMRRNGGEGNRPHMDHVNSDPPPGANKEHKNIFTRLIHPKGKRDDDISPTSPVSFRQLNASDTSLNRPRSRSSLAQEEHTLTRPLRTDPRDRKFAMVTFDGWNYRLVDITAVDSATALRRLILDNLGAPHASNVSLHLTSLGQSEHDEALSDELLMFARKNMGDHQGTLKIFANIPPDSLPSGLGIAGVDSPVGRVSFTSRPLSDAVLARLNPGSQTDTISSGEPTLIGSAKAFSPSDDRRARAASSQNTHARDRSAGRMNHDDSPSIRGNPVDFNERRASPYTSGKPFERHMSQRSRELVPTRPPPPMPPDSNTLIKVNSLTKKSSGGHRTRRSGEEDFKRRSQENTIVEVSEGRESKDGGSVSGGKIKIERALASVDFGVNGRGPCGSPRSPKLTMSPGNVAFQIPDYWSGEQNQIEDPSQNGDTGTILSTGSNGNYGKPQLSLITNPGLERVKQQDRTSSPNINPSAAQADDLGVSKGPRQSTGPNFEFEESQVQWKTTVNSHMEDDEGSDSDDSLFAVQIRKTDDASRPGTNASQNGPTKDDRPSLTLKTNKVSFQPTPASASTDGTESDYKNESGSAQTPSDDFDNKFLRRQSFAGDLWANRPPAEGIVEHLDEFFPNVNLDQPIIEDPNVTPSTATEDKKMDYGPSSETLMSNVDDTDTLASDESTLKRGDTVKSMAQRQMQKSSGLGRTKSIREVVQRNYQQPPPSSFNHIDNNFGPGAPPTRVNTLRANASGAIVRRKSTKMFGARIEQVRPPRGSRLINLETIPQDDLIPAQTQGAAPPQRQATFKWMKGQLIGKGTFGRVYLGMNMTTGELIAVKQVEVNPKAAGQDKAKMKEMVRSLDIEIDTMQHLDHSNIVSYLGCERKEYSISIFLEYIPGGSIGSCLRKHGKFEEPIVSSLTRQTLSGLAYLHNEGILHRDLKADNILLDLDGTCKISDFGISKKTDNIYGNDVANTMQGSVFWMAPEVIRSQGQGYSAKVDIWSLGCVVLEMFAGRRPWEKEEAIGAIYKLGSLNQAPPIPDDVSSNVGPAALSFMWDCFTIDPADRPTAARLLEHPFAFSNPNYNFLDTELYSRIRGAYGNIAPAIAG</sequence>
<evidence type="ECO:0000256" key="3">
    <source>
        <dbReference type="ARBA" id="ARBA00022679"/>
    </source>
</evidence>
<keyword evidence="6 9" id="KW-0067">ATP-binding</keyword>
<evidence type="ECO:0000313" key="12">
    <source>
        <dbReference type="EMBL" id="KIW02766.1"/>
    </source>
</evidence>
<feature type="compositionally biased region" description="Pro residues" evidence="10">
    <location>
        <begin position="126"/>
        <end position="136"/>
    </location>
</feature>
<feature type="compositionally biased region" description="Basic and acidic residues" evidence="10">
    <location>
        <begin position="870"/>
        <end position="881"/>
    </location>
</feature>
<feature type="compositionally biased region" description="Basic and acidic residues" evidence="10">
    <location>
        <begin position="446"/>
        <end position="457"/>
    </location>
</feature>
<evidence type="ECO:0000256" key="8">
    <source>
        <dbReference type="ARBA" id="ARBA00048130"/>
    </source>
</evidence>
<feature type="region of interest" description="Disordered" evidence="10">
    <location>
        <begin position="916"/>
        <end position="937"/>
    </location>
</feature>
<dbReference type="InterPro" id="IPR017441">
    <property type="entry name" value="Protein_kinase_ATP_BS"/>
</dbReference>
<dbReference type="InterPro" id="IPR050538">
    <property type="entry name" value="MAP_kinase_kinase_kinase"/>
</dbReference>
<feature type="domain" description="Protein kinase" evidence="11">
    <location>
        <begin position="1332"/>
        <end position="1601"/>
    </location>
</feature>
<feature type="compositionally biased region" description="Polar residues" evidence="10">
    <location>
        <begin position="584"/>
        <end position="611"/>
    </location>
</feature>
<reference evidence="12 13" key="1">
    <citation type="submission" date="2015-01" db="EMBL/GenBank/DDBJ databases">
        <title>The Genome Sequence of Ochroconis gallopava CBS43764.</title>
        <authorList>
            <consortium name="The Broad Institute Genomics Platform"/>
            <person name="Cuomo C."/>
            <person name="de Hoog S."/>
            <person name="Gorbushina A."/>
            <person name="Stielow B."/>
            <person name="Teixiera M."/>
            <person name="Abouelleil A."/>
            <person name="Chapman S.B."/>
            <person name="Priest M."/>
            <person name="Young S.K."/>
            <person name="Wortman J."/>
            <person name="Nusbaum C."/>
            <person name="Birren B."/>
        </authorList>
    </citation>
    <scope>NUCLEOTIDE SEQUENCE [LARGE SCALE GENOMIC DNA]</scope>
    <source>
        <strain evidence="12 13">CBS 43764</strain>
    </source>
</reference>
<dbReference type="SUPFAM" id="SSF56112">
    <property type="entry name" value="Protein kinase-like (PK-like)"/>
    <property type="match status" value="1"/>
</dbReference>
<dbReference type="EC" id="2.7.11.24" evidence="2"/>
<keyword evidence="3" id="KW-0808">Transferase</keyword>
<feature type="compositionally biased region" description="Pro residues" evidence="10">
    <location>
        <begin position="89"/>
        <end position="98"/>
    </location>
</feature>
<feature type="compositionally biased region" description="Polar residues" evidence="10">
    <location>
        <begin position="950"/>
        <end position="974"/>
    </location>
</feature>
<dbReference type="Gene3D" id="1.10.510.10">
    <property type="entry name" value="Transferase(Phosphotransferase) domain 1"/>
    <property type="match status" value="1"/>
</dbReference>
<comment type="similarity">
    <text evidence="1">Belongs to the protein kinase superfamily. STE Ser/Thr protein kinase family. MAP kinase kinase kinase subfamily.</text>
</comment>
<feature type="compositionally biased region" description="Pro residues" evidence="10">
    <location>
        <begin position="260"/>
        <end position="271"/>
    </location>
</feature>
<accession>A0A0D1XKB0</accession>
<evidence type="ECO:0000256" key="10">
    <source>
        <dbReference type="SAM" id="MobiDB-lite"/>
    </source>
</evidence>
<feature type="compositionally biased region" description="Polar residues" evidence="10">
    <location>
        <begin position="1069"/>
        <end position="1078"/>
    </location>
</feature>
<evidence type="ECO:0000259" key="11">
    <source>
        <dbReference type="PROSITE" id="PS50011"/>
    </source>
</evidence>
<feature type="region of interest" description="Disordered" evidence="10">
    <location>
        <begin position="1"/>
        <end position="147"/>
    </location>
</feature>
<dbReference type="PANTHER" id="PTHR48016:SF48">
    <property type="entry name" value="SERINE_THREONINE-PROTEIN KINASE BCK1_SLK1_SSP31"/>
    <property type="match status" value="1"/>
</dbReference>
<proteinExistence type="inferred from homology"/>
<protein>
    <recommendedName>
        <fullName evidence="2">mitogen-activated protein kinase</fullName>
        <ecNumber evidence="2">2.7.11.24</ecNumber>
    </recommendedName>
</protein>
<name>A0A0D1XKB0_9PEZI</name>
<dbReference type="GeneID" id="27313803"/>
<dbReference type="GO" id="GO:0004707">
    <property type="term" value="F:MAP kinase activity"/>
    <property type="evidence" value="ECO:0007669"/>
    <property type="project" value="UniProtKB-EC"/>
</dbReference>
<dbReference type="PANTHER" id="PTHR48016">
    <property type="entry name" value="MAP KINASE KINASE KINASE SSK2-RELATED-RELATED"/>
    <property type="match status" value="1"/>
</dbReference>
<feature type="compositionally biased region" description="Polar residues" evidence="10">
    <location>
        <begin position="996"/>
        <end position="1006"/>
    </location>
</feature>
<feature type="compositionally biased region" description="Polar residues" evidence="10">
    <location>
        <begin position="1217"/>
        <end position="1229"/>
    </location>
</feature>
<feature type="region of interest" description="Disordered" evidence="10">
    <location>
        <begin position="390"/>
        <end position="523"/>
    </location>
</feature>
<evidence type="ECO:0000313" key="13">
    <source>
        <dbReference type="Proteomes" id="UP000053259"/>
    </source>
</evidence>
<feature type="compositionally biased region" description="Polar residues" evidence="10">
    <location>
        <begin position="403"/>
        <end position="418"/>
    </location>
</feature>
<dbReference type="PROSITE" id="PS00108">
    <property type="entry name" value="PROTEIN_KINASE_ST"/>
    <property type="match status" value="1"/>
</dbReference>
<dbReference type="GO" id="GO:0000196">
    <property type="term" value="P:cell integrity MAPK cascade"/>
    <property type="evidence" value="ECO:0007669"/>
    <property type="project" value="UniProtKB-ARBA"/>
</dbReference>
<feature type="region of interest" description="Disordered" evidence="10">
    <location>
        <begin position="1061"/>
        <end position="1126"/>
    </location>
</feature>
<dbReference type="VEuPathDB" id="FungiDB:PV09_05830"/>
<gene>
    <name evidence="12" type="ORF">PV09_05830</name>
</gene>
<dbReference type="SMART" id="SM00220">
    <property type="entry name" value="S_TKc"/>
    <property type="match status" value="1"/>
</dbReference>
<feature type="compositionally biased region" description="Basic and acidic residues" evidence="10">
    <location>
        <begin position="787"/>
        <end position="802"/>
    </location>
</feature>
<dbReference type="GO" id="GO:0005524">
    <property type="term" value="F:ATP binding"/>
    <property type="evidence" value="ECO:0007669"/>
    <property type="project" value="UniProtKB-UniRule"/>
</dbReference>
<feature type="compositionally biased region" description="Polar residues" evidence="10">
    <location>
        <begin position="848"/>
        <end position="862"/>
    </location>
</feature>
<dbReference type="InterPro" id="IPR000719">
    <property type="entry name" value="Prot_kinase_dom"/>
</dbReference>
<comment type="catalytic activity">
    <reaction evidence="8">
        <text>L-seryl-[protein] + ATP = O-phospho-L-seryl-[protein] + ADP + H(+)</text>
        <dbReference type="Rhea" id="RHEA:17989"/>
        <dbReference type="Rhea" id="RHEA-COMP:9863"/>
        <dbReference type="Rhea" id="RHEA-COMP:11604"/>
        <dbReference type="ChEBI" id="CHEBI:15378"/>
        <dbReference type="ChEBI" id="CHEBI:29999"/>
        <dbReference type="ChEBI" id="CHEBI:30616"/>
        <dbReference type="ChEBI" id="CHEBI:83421"/>
        <dbReference type="ChEBI" id="CHEBI:456216"/>
        <dbReference type="EC" id="2.7.11.24"/>
    </reaction>
    <physiologicalReaction direction="left-to-right" evidence="8">
        <dbReference type="Rhea" id="RHEA:17990"/>
    </physiologicalReaction>
</comment>
<feature type="compositionally biased region" description="Basic and acidic residues" evidence="10">
    <location>
        <begin position="612"/>
        <end position="622"/>
    </location>
</feature>
<dbReference type="FunFam" id="3.30.200.20:FF:000387">
    <property type="entry name" value="Serine/threonine-protein kinase STE11"/>
    <property type="match status" value="1"/>
</dbReference>
<dbReference type="InterPro" id="IPR011009">
    <property type="entry name" value="Kinase-like_dom_sf"/>
</dbReference>
<feature type="compositionally biased region" description="Polar residues" evidence="10">
    <location>
        <begin position="749"/>
        <end position="760"/>
    </location>
</feature>
<feature type="compositionally biased region" description="Basic and acidic residues" evidence="10">
    <location>
        <begin position="477"/>
        <end position="491"/>
    </location>
</feature>
<feature type="compositionally biased region" description="Polar residues" evidence="10">
    <location>
        <begin position="60"/>
        <end position="81"/>
    </location>
</feature>
<keyword evidence="5" id="KW-0418">Kinase</keyword>
<feature type="region of interest" description="Disordered" evidence="10">
    <location>
        <begin position="749"/>
        <end position="902"/>
    </location>
</feature>
<dbReference type="InParanoid" id="A0A0D1XKB0"/>
<dbReference type="Proteomes" id="UP000053259">
    <property type="component" value="Unassembled WGS sequence"/>
</dbReference>
<dbReference type="PROSITE" id="PS50011">
    <property type="entry name" value="PROTEIN_KINASE_DOM"/>
    <property type="match status" value="1"/>
</dbReference>
<evidence type="ECO:0000256" key="6">
    <source>
        <dbReference type="ARBA" id="ARBA00022840"/>
    </source>
</evidence>
<organism evidence="12 13">
    <name type="scientific">Verruconis gallopava</name>
    <dbReference type="NCBI Taxonomy" id="253628"/>
    <lineage>
        <taxon>Eukaryota</taxon>
        <taxon>Fungi</taxon>
        <taxon>Dikarya</taxon>
        <taxon>Ascomycota</taxon>
        <taxon>Pezizomycotina</taxon>
        <taxon>Dothideomycetes</taxon>
        <taxon>Pleosporomycetidae</taxon>
        <taxon>Venturiales</taxon>
        <taxon>Sympoventuriaceae</taxon>
        <taxon>Verruconis</taxon>
    </lineage>
</organism>
<evidence type="ECO:0000256" key="5">
    <source>
        <dbReference type="ARBA" id="ARBA00022777"/>
    </source>
</evidence>
<dbReference type="OrthoDB" id="266718at2759"/>
<feature type="compositionally biased region" description="Polar residues" evidence="10">
    <location>
        <begin position="493"/>
        <end position="519"/>
    </location>
</feature>
<keyword evidence="13" id="KW-1185">Reference proteome</keyword>
<feature type="compositionally biased region" description="Polar residues" evidence="10">
    <location>
        <begin position="245"/>
        <end position="258"/>
    </location>
</feature>
<feature type="region of interest" description="Disordered" evidence="10">
    <location>
        <begin position="538"/>
        <end position="622"/>
    </location>
</feature>
<keyword evidence="4 9" id="KW-0547">Nucleotide-binding</keyword>
<dbReference type="Pfam" id="PF00069">
    <property type="entry name" value="Pkinase"/>
    <property type="match status" value="1"/>
</dbReference>